<dbReference type="Proteomes" id="UP000248116">
    <property type="component" value="Unassembled WGS sequence"/>
</dbReference>
<protein>
    <submittedName>
        <fullName evidence="1">Uncharacterized protein</fullName>
    </submittedName>
</protein>
<keyword evidence="2" id="KW-1185">Reference proteome</keyword>
<name>A0ABX5P0F4_9PROT</name>
<proteinExistence type="predicted"/>
<reference evidence="1 2" key="1">
    <citation type="submission" date="2018-02" db="EMBL/GenBank/DDBJ databases">
        <authorList>
            <person name="Skraban J."/>
            <person name="Trcek J."/>
        </authorList>
    </citation>
    <scope>NUCLEOTIDE SEQUENCE [LARGE SCALE GENOMIC DNA]</scope>
    <source>
        <strain evidence="1 2">AV446</strain>
    </source>
</reference>
<evidence type="ECO:0000313" key="2">
    <source>
        <dbReference type="Proteomes" id="UP000248116"/>
    </source>
</evidence>
<sequence length="66" mass="7335">MMCGPSRKKEASAAYFPAGAFPRCGTSCCCHDHSSFQKASKERRLFEKRRHPETFIAFAGGPPINE</sequence>
<evidence type="ECO:0000313" key="1">
    <source>
        <dbReference type="EMBL" id="PYD47245.1"/>
    </source>
</evidence>
<accession>A0ABX5P0F4</accession>
<dbReference type="EMBL" id="PRCW01000087">
    <property type="protein sequence ID" value="PYD47245.1"/>
    <property type="molecule type" value="Genomic_DNA"/>
</dbReference>
<gene>
    <name evidence="1" type="ORF">C3920_11015</name>
</gene>
<organism evidence="1 2">
    <name type="scientific">Novacetimonas pomaceti</name>
    <dbReference type="NCBI Taxonomy" id="2021998"/>
    <lineage>
        <taxon>Bacteria</taxon>
        <taxon>Pseudomonadati</taxon>
        <taxon>Pseudomonadota</taxon>
        <taxon>Alphaproteobacteria</taxon>
        <taxon>Acetobacterales</taxon>
        <taxon>Acetobacteraceae</taxon>
        <taxon>Novacetimonas</taxon>
    </lineage>
</organism>
<comment type="caution">
    <text evidence="1">The sequence shown here is derived from an EMBL/GenBank/DDBJ whole genome shotgun (WGS) entry which is preliminary data.</text>
</comment>